<dbReference type="AlphaFoldDB" id="A0A1Q8CK07"/>
<dbReference type="InterPro" id="IPR003115">
    <property type="entry name" value="ParB_N"/>
</dbReference>
<reference evidence="3 4" key="1">
    <citation type="submission" date="2016-12" db="EMBL/GenBank/DDBJ databases">
        <title>The draft genome sequence of Actinophytocola sp. 11-183.</title>
        <authorList>
            <person name="Wang W."/>
            <person name="Yuan L."/>
        </authorList>
    </citation>
    <scope>NUCLEOTIDE SEQUENCE [LARGE SCALE GENOMIC DNA]</scope>
    <source>
        <strain evidence="3 4">11-183</strain>
    </source>
</reference>
<dbReference type="EMBL" id="MSIE01000050">
    <property type="protein sequence ID" value="OLF14697.1"/>
    <property type="molecule type" value="Genomic_DNA"/>
</dbReference>
<dbReference type="Gene3D" id="3.90.1530.10">
    <property type="entry name" value="Conserved hypothetical protein from pyrococcus furiosus pfu- 392566-001, ParB domain"/>
    <property type="match status" value="1"/>
</dbReference>
<proteinExistence type="predicted"/>
<feature type="domain" description="ParB-like N-terminal" evidence="2">
    <location>
        <begin position="12"/>
        <end position="96"/>
    </location>
</feature>
<evidence type="ECO:0000313" key="4">
    <source>
        <dbReference type="Proteomes" id="UP000185596"/>
    </source>
</evidence>
<feature type="compositionally biased region" description="Gly residues" evidence="1">
    <location>
        <begin position="219"/>
        <end position="232"/>
    </location>
</feature>
<dbReference type="SMART" id="SM00470">
    <property type="entry name" value="ParB"/>
    <property type="match status" value="1"/>
</dbReference>
<gene>
    <name evidence="3" type="ORF">BU204_25750</name>
</gene>
<comment type="caution">
    <text evidence="3">The sequence shown here is derived from an EMBL/GenBank/DDBJ whole genome shotgun (WGS) entry which is preliminary data.</text>
</comment>
<name>A0A1Q8CK07_9PSEU</name>
<sequence length="332" mass="35317">MEGGSIGGDAVELVQLEDLVVSESPRLNGPDEEHVRRLVESEGMFPPILVHRATMVVVDGVHRLRAAERRGEEVIAARFLDCSRGEIFVESVRANVAHGLPLSLADRKAAASRILISHPFWSDRTIAAVAGIAHKTVGRIRRGLSERVAETPVRIGMDGHVRPVAGHGRALAEELINRHPGISLRKVAAAAGISVSTAHDVRRRMNLVGHADPRAAEGVGPGGGSVVAIGGGRGDRDGGAGEGTPRLSVRGPESVSLAQVIERMRVDPSLRFTEAGRVLLRVLGTHSLAAREWNSLVDSVPVHWASTVADLARELAVGWEEFAAQLDKGAGR</sequence>
<feature type="region of interest" description="Disordered" evidence="1">
    <location>
        <begin position="212"/>
        <end position="249"/>
    </location>
</feature>
<organism evidence="3 4">
    <name type="scientific">Actinophytocola xanthii</name>
    <dbReference type="NCBI Taxonomy" id="1912961"/>
    <lineage>
        <taxon>Bacteria</taxon>
        <taxon>Bacillati</taxon>
        <taxon>Actinomycetota</taxon>
        <taxon>Actinomycetes</taxon>
        <taxon>Pseudonocardiales</taxon>
        <taxon>Pseudonocardiaceae</taxon>
    </lineage>
</organism>
<evidence type="ECO:0000259" key="2">
    <source>
        <dbReference type="SMART" id="SM00470"/>
    </source>
</evidence>
<dbReference type="Proteomes" id="UP000185596">
    <property type="component" value="Unassembled WGS sequence"/>
</dbReference>
<accession>A0A1Q8CK07</accession>
<evidence type="ECO:0000256" key="1">
    <source>
        <dbReference type="SAM" id="MobiDB-lite"/>
    </source>
</evidence>
<dbReference type="InterPro" id="IPR036086">
    <property type="entry name" value="ParB/Sulfiredoxin_sf"/>
</dbReference>
<dbReference type="SUPFAM" id="SSF110849">
    <property type="entry name" value="ParB/Sulfiredoxin"/>
    <property type="match status" value="1"/>
</dbReference>
<keyword evidence="4" id="KW-1185">Reference proteome</keyword>
<protein>
    <recommendedName>
        <fullName evidence="2">ParB-like N-terminal domain-containing protein</fullName>
    </recommendedName>
</protein>
<dbReference type="STRING" id="1912961.BU204_25750"/>
<evidence type="ECO:0000313" key="3">
    <source>
        <dbReference type="EMBL" id="OLF14697.1"/>
    </source>
</evidence>